<dbReference type="EMBL" id="JAKNCJ010000005">
    <property type="protein sequence ID" value="MCL6423813.1"/>
    <property type="molecule type" value="Genomic_DNA"/>
</dbReference>
<dbReference type="InterPro" id="IPR015947">
    <property type="entry name" value="PUA-like_sf"/>
</dbReference>
<keyword evidence="3" id="KW-1185">Reference proteome</keyword>
<reference evidence="2" key="1">
    <citation type="submission" date="2022-02" db="EMBL/GenBank/DDBJ databases">
        <authorList>
            <person name="Lee M."/>
            <person name="Kim S.-J."/>
            <person name="Jung M.-Y."/>
        </authorList>
    </citation>
    <scope>NUCLEOTIDE SEQUENCE</scope>
    <source>
        <strain evidence="2">JHP9</strain>
    </source>
</reference>
<dbReference type="RefSeq" id="WP_249737891.1">
    <property type="nucleotide sequence ID" value="NZ_JAKNCJ010000005.1"/>
</dbReference>
<dbReference type="PANTHER" id="PTHR39203">
    <property type="entry name" value="CYTOPLASMIC PROTEIN-RELATED"/>
    <property type="match status" value="1"/>
</dbReference>
<dbReference type="SUPFAM" id="SSF88697">
    <property type="entry name" value="PUA domain-like"/>
    <property type="match status" value="1"/>
</dbReference>
<dbReference type="PIRSF" id="PIRSF021320">
    <property type="entry name" value="DUF984"/>
    <property type="match status" value="1"/>
</dbReference>
<dbReference type="PANTHER" id="PTHR39203:SF1">
    <property type="entry name" value="CYTOPLASMIC PROTEIN"/>
    <property type="match status" value="1"/>
</dbReference>
<dbReference type="InterPro" id="IPR009326">
    <property type="entry name" value="DUF984"/>
</dbReference>
<name>A0ABT0R2X1_9MICO</name>
<dbReference type="InterPro" id="IPR007374">
    <property type="entry name" value="ASCH_domain"/>
</dbReference>
<evidence type="ECO:0000259" key="1">
    <source>
        <dbReference type="SMART" id="SM01022"/>
    </source>
</evidence>
<comment type="caution">
    <text evidence="2">The sequence shown here is derived from an EMBL/GenBank/DDBJ whole genome shotgun (WGS) entry which is preliminary data.</text>
</comment>
<organism evidence="2 3">
    <name type="scientific">Brachybacterium equifaecis</name>
    <dbReference type="NCBI Taxonomy" id="2910770"/>
    <lineage>
        <taxon>Bacteria</taxon>
        <taxon>Bacillati</taxon>
        <taxon>Actinomycetota</taxon>
        <taxon>Actinomycetes</taxon>
        <taxon>Micrococcales</taxon>
        <taxon>Dermabacteraceae</taxon>
        <taxon>Brachybacterium</taxon>
    </lineage>
</organism>
<evidence type="ECO:0000313" key="2">
    <source>
        <dbReference type="EMBL" id="MCL6423813.1"/>
    </source>
</evidence>
<accession>A0ABT0R2X1</accession>
<dbReference type="Gene3D" id="3.10.400.10">
    <property type="entry name" value="Sulfate adenylyltransferase"/>
    <property type="match status" value="1"/>
</dbReference>
<dbReference type="SMART" id="SM01022">
    <property type="entry name" value="ASCH"/>
    <property type="match status" value="1"/>
</dbReference>
<protein>
    <submittedName>
        <fullName evidence="2">ASCH domain-containing protein</fullName>
    </submittedName>
</protein>
<gene>
    <name evidence="2" type="ORF">Bequi_10515</name>
</gene>
<feature type="domain" description="ASCH" evidence="1">
    <location>
        <begin position="24"/>
        <end position="150"/>
    </location>
</feature>
<dbReference type="Pfam" id="PF04266">
    <property type="entry name" value="ASCH"/>
    <property type="match status" value="1"/>
</dbReference>
<evidence type="ECO:0000313" key="3">
    <source>
        <dbReference type="Proteomes" id="UP001203761"/>
    </source>
</evidence>
<sequence>MTDRQETPATVHVPGFGRIPAGEYGFPGPQRDAIVHAILTGAKSGTSSLLEEYRRADESLPAAGELEVVLDSSGRPVCVTRTSGVELLRLADVTDQHAADEGEGFADAAAWRRAHESFWTSPGYVEALGEPAIVIADDTQVVYQRFVVIARP</sequence>
<dbReference type="Proteomes" id="UP001203761">
    <property type="component" value="Unassembled WGS sequence"/>
</dbReference>
<proteinExistence type="predicted"/>